<dbReference type="GO" id="GO:0008270">
    <property type="term" value="F:zinc ion binding"/>
    <property type="evidence" value="ECO:0007669"/>
    <property type="project" value="UniProtKB-KW"/>
</dbReference>
<dbReference type="PANTHER" id="PTHR22770">
    <property type="entry name" value="UBIQUITIN CONJUGATING ENZYME 7 INTERACTING PROTEIN-RELATED"/>
    <property type="match status" value="1"/>
</dbReference>
<evidence type="ECO:0000256" key="6">
    <source>
        <dbReference type="SAM" id="Coils"/>
    </source>
</evidence>
<name>A0A5J4TGD7_9EUKA</name>
<keyword evidence="5" id="KW-0862">Zinc</keyword>
<dbReference type="SUPFAM" id="SSF57850">
    <property type="entry name" value="RING/U-box"/>
    <property type="match status" value="1"/>
</dbReference>
<comment type="pathway">
    <text evidence="1">Protein modification; protein ubiquitination.</text>
</comment>
<sequence>MILSKLLCFLSCLFSLTLFIKFCIVDTSCEAEYDMELIEQLLDQRELEQLQELQALYEGINPHADEEEERERLAALELQLKKQAETEAERKLNEEKEFTDTIIKALTEALARHCPNCHRAIVKEIGCNHILCPCGEHFCYVCEQSTAGVMYGHFNKGSNPCPLFLDNNAKFNKERQRKQAGEKAQQFAQDHPGFEDVDRKLKSILDERIADDHISEGVSLYQNRINQNFKYSILY</sequence>
<feature type="chain" id="PRO_5023927962" evidence="7">
    <location>
        <begin position="32"/>
        <end position="235"/>
    </location>
</feature>
<evidence type="ECO:0000256" key="7">
    <source>
        <dbReference type="SAM" id="SignalP"/>
    </source>
</evidence>
<keyword evidence="2" id="KW-0479">Metal-binding</keyword>
<evidence type="ECO:0000313" key="8">
    <source>
        <dbReference type="EMBL" id="KAA6356750.1"/>
    </source>
</evidence>
<dbReference type="Pfam" id="PF26200">
    <property type="entry name" value="Rcat_RNF216"/>
    <property type="match status" value="1"/>
</dbReference>
<feature type="coiled-coil region" evidence="6">
    <location>
        <begin position="66"/>
        <end position="101"/>
    </location>
</feature>
<feature type="signal peptide" evidence="7">
    <location>
        <begin position="1"/>
        <end position="31"/>
    </location>
</feature>
<dbReference type="Gene3D" id="1.20.120.1750">
    <property type="match status" value="1"/>
</dbReference>
<dbReference type="EMBL" id="SNRW01032466">
    <property type="protein sequence ID" value="KAA6356750.1"/>
    <property type="molecule type" value="Genomic_DNA"/>
</dbReference>
<protein>
    <submittedName>
        <fullName evidence="8">Uncharacterized protein</fullName>
    </submittedName>
</protein>
<keyword evidence="4" id="KW-0833">Ubl conjugation pathway</keyword>
<keyword evidence="3" id="KW-0863">Zinc-finger</keyword>
<organism evidence="8 9">
    <name type="scientific">Streblomastix strix</name>
    <dbReference type="NCBI Taxonomy" id="222440"/>
    <lineage>
        <taxon>Eukaryota</taxon>
        <taxon>Metamonada</taxon>
        <taxon>Preaxostyla</taxon>
        <taxon>Oxymonadida</taxon>
        <taxon>Streblomastigidae</taxon>
        <taxon>Streblomastix</taxon>
    </lineage>
</organism>
<accession>A0A5J4TGD7</accession>
<dbReference type="OrthoDB" id="10009520at2759"/>
<comment type="caution">
    <text evidence="8">The sequence shown here is derived from an EMBL/GenBank/DDBJ whole genome shotgun (WGS) entry which is preliminary data.</text>
</comment>
<gene>
    <name evidence="8" type="ORF">EZS28_047723</name>
</gene>
<evidence type="ECO:0000256" key="5">
    <source>
        <dbReference type="ARBA" id="ARBA00022833"/>
    </source>
</evidence>
<dbReference type="Proteomes" id="UP000324800">
    <property type="component" value="Unassembled WGS sequence"/>
</dbReference>
<evidence type="ECO:0000256" key="3">
    <source>
        <dbReference type="ARBA" id="ARBA00022771"/>
    </source>
</evidence>
<dbReference type="AlphaFoldDB" id="A0A5J4TGD7"/>
<keyword evidence="7" id="KW-0732">Signal</keyword>
<evidence type="ECO:0000256" key="1">
    <source>
        <dbReference type="ARBA" id="ARBA00004906"/>
    </source>
</evidence>
<evidence type="ECO:0000313" key="9">
    <source>
        <dbReference type="Proteomes" id="UP000324800"/>
    </source>
</evidence>
<reference evidence="8 9" key="1">
    <citation type="submission" date="2019-03" db="EMBL/GenBank/DDBJ databases">
        <title>Single cell metagenomics reveals metabolic interactions within the superorganism composed of flagellate Streblomastix strix and complex community of Bacteroidetes bacteria on its surface.</title>
        <authorList>
            <person name="Treitli S.C."/>
            <person name="Kolisko M."/>
            <person name="Husnik F."/>
            <person name="Keeling P."/>
            <person name="Hampl V."/>
        </authorList>
    </citation>
    <scope>NUCLEOTIDE SEQUENCE [LARGE SCALE GENOMIC DNA]</scope>
    <source>
        <strain evidence="8">ST1C</strain>
    </source>
</reference>
<evidence type="ECO:0000256" key="4">
    <source>
        <dbReference type="ARBA" id="ARBA00022786"/>
    </source>
</evidence>
<proteinExistence type="predicted"/>
<evidence type="ECO:0000256" key="2">
    <source>
        <dbReference type="ARBA" id="ARBA00022723"/>
    </source>
</evidence>
<dbReference type="InterPro" id="IPR051628">
    <property type="entry name" value="LUBAC_E3_Ligases"/>
</dbReference>
<keyword evidence="6" id="KW-0175">Coiled coil</keyword>